<keyword evidence="3 8" id="KW-0812">Transmembrane</keyword>
<evidence type="ECO:0000256" key="5">
    <source>
        <dbReference type="ARBA" id="ARBA00022989"/>
    </source>
</evidence>
<feature type="transmembrane region" description="Helical" evidence="8">
    <location>
        <begin position="187"/>
        <end position="205"/>
    </location>
</feature>
<evidence type="ECO:0000256" key="7">
    <source>
        <dbReference type="ARBA" id="ARBA00033086"/>
    </source>
</evidence>
<evidence type="ECO:0000256" key="4">
    <source>
        <dbReference type="ARBA" id="ARBA00022703"/>
    </source>
</evidence>
<reference evidence="9" key="2">
    <citation type="submission" date="2025-08" db="UniProtKB">
        <authorList>
            <consortium name="Ensembl"/>
        </authorList>
    </citation>
    <scope>IDENTIFICATION</scope>
</reference>
<gene>
    <name evidence="9" type="primary">TMBIM6</name>
</gene>
<evidence type="ECO:0000313" key="9">
    <source>
        <dbReference type="Ensembl" id="ENSONIP00000056967.1"/>
    </source>
</evidence>
<proteinExistence type="inferred from homology"/>
<protein>
    <recommendedName>
        <fullName evidence="7">Transmembrane BAX inhibitor motif-containing protein 6</fullName>
    </recommendedName>
</protein>
<feature type="transmembrane region" description="Helical" evidence="8">
    <location>
        <begin position="50"/>
        <end position="69"/>
    </location>
</feature>
<dbReference type="GO" id="GO:2001234">
    <property type="term" value="P:negative regulation of apoptotic signaling pathway"/>
    <property type="evidence" value="ECO:0007669"/>
    <property type="project" value="TreeGrafter"/>
</dbReference>
<dbReference type="GO" id="GO:0034620">
    <property type="term" value="P:cellular response to unfolded protein"/>
    <property type="evidence" value="ECO:0007669"/>
    <property type="project" value="TreeGrafter"/>
</dbReference>
<evidence type="ECO:0000256" key="3">
    <source>
        <dbReference type="ARBA" id="ARBA00022692"/>
    </source>
</evidence>
<dbReference type="PANTHER" id="PTHR23291:SF32">
    <property type="entry name" value="BAX INHIBITOR 1"/>
    <property type="match status" value="1"/>
</dbReference>
<dbReference type="InterPro" id="IPR006213">
    <property type="entry name" value="Bax_inhbtr1_CS"/>
</dbReference>
<comment type="similarity">
    <text evidence="2 8">Belongs to the BI1 family.</text>
</comment>
<sequence length="271" mass="30281">MLYGARPAEAAFSSGWVSGFTMNAFDHSKTDALFQFSHISHSTQEHLKKVYSSLAICMCLAAVGSYVYIYLVACLVRVSAASPLAVLGLLICLSTERKRLAFLEGFALLTGFSLGPILDDVIAVDPNVIATAFVGTSVIFICFTLYDTHRGHLFLRGTLMSGCSILFLVSLTNVFFGSTLLFEANTYLGLLVMCGFVLFDTQLIIEKAENGDEDYIWHCVTLFDDFISIFRRLMLILYTKEKPIPHCRGLRIWDRPKPRVTCPQTLLLSWR</sequence>
<reference evidence="9" key="3">
    <citation type="submission" date="2025-09" db="UniProtKB">
        <authorList>
            <consortium name="Ensembl"/>
        </authorList>
    </citation>
    <scope>IDENTIFICATION</scope>
</reference>
<dbReference type="InterPro" id="IPR006214">
    <property type="entry name" value="Bax_inhibitor_1-related"/>
</dbReference>
<feature type="transmembrane region" description="Helical" evidence="8">
    <location>
        <begin position="129"/>
        <end position="146"/>
    </location>
</feature>
<dbReference type="GeneTree" id="ENSGT01050000244940"/>
<keyword evidence="4" id="KW-0053">Apoptosis</keyword>
<dbReference type="PROSITE" id="PS01243">
    <property type="entry name" value="BI1"/>
    <property type="match status" value="1"/>
</dbReference>
<dbReference type="GO" id="GO:0033119">
    <property type="term" value="P:negative regulation of RNA splicing"/>
    <property type="evidence" value="ECO:0007669"/>
    <property type="project" value="TreeGrafter"/>
</dbReference>
<dbReference type="Pfam" id="PF01027">
    <property type="entry name" value="Bax1-I"/>
    <property type="match status" value="1"/>
</dbReference>
<feature type="transmembrane region" description="Helical" evidence="8">
    <location>
        <begin position="75"/>
        <end position="93"/>
    </location>
</feature>
<reference evidence="10" key="1">
    <citation type="submission" date="2012-01" db="EMBL/GenBank/DDBJ databases">
        <title>The Genome Sequence of Oreochromis niloticus (Nile Tilapia).</title>
        <authorList>
            <consortium name="Broad Institute Genome Assembly Team"/>
            <consortium name="Broad Institute Sequencing Platform"/>
            <person name="Di Palma F."/>
            <person name="Johnson J."/>
            <person name="Lander E.S."/>
            <person name="Lindblad-Toh K."/>
        </authorList>
    </citation>
    <scope>NUCLEOTIDE SEQUENCE [LARGE SCALE GENOMIC DNA]</scope>
</reference>
<dbReference type="Ensembl" id="ENSONIT00000069425.1">
    <property type="protein sequence ID" value="ENSONIP00000056967.1"/>
    <property type="gene ID" value="ENSONIG00000038679.1"/>
</dbReference>
<dbReference type="GO" id="GO:0019899">
    <property type="term" value="F:enzyme binding"/>
    <property type="evidence" value="ECO:0007669"/>
    <property type="project" value="TreeGrafter"/>
</dbReference>
<dbReference type="InParanoid" id="A0A669DBE8"/>
<evidence type="ECO:0000313" key="10">
    <source>
        <dbReference type="Proteomes" id="UP000005207"/>
    </source>
</evidence>
<dbReference type="Proteomes" id="UP000005207">
    <property type="component" value="Linkage group LG22"/>
</dbReference>
<keyword evidence="10" id="KW-1185">Reference proteome</keyword>
<feature type="transmembrane region" description="Helical" evidence="8">
    <location>
        <begin position="100"/>
        <end position="117"/>
    </location>
</feature>
<dbReference type="GO" id="GO:0031966">
    <property type="term" value="C:mitochondrial membrane"/>
    <property type="evidence" value="ECO:0007669"/>
    <property type="project" value="TreeGrafter"/>
</dbReference>
<evidence type="ECO:0000256" key="6">
    <source>
        <dbReference type="ARBA" id="ARBA00023136"/>
    </source>
</evidence>
<dbReference type="GO" id="GO:0006915">
    <property type="term" value="P:apoptotic process"/>
    <property type="evidence" value="ECO:0007669"/>
    <property type="project" value="UniProtKB-KW"/>
</dbReference>
<keyword evidence="5 8" id="KW-1133">Transmembrane helix</keyword>
<accession>A0A669DBE8</accession>
<organism evidence="9 10">
    <name type="scientific">Oreochromis niloticus</name>
    <name type="common">Nile tilapia</name>
    <name type="synonym">Tilapia nilotica</name>
    <dbReference type="NCBI Taxonomy" id="8128"/>
    <lineage>
        <taxon>Eukaryota</taxon>
        <taxon>Metazoa</taxon>
        <taxon>Chordata</taxon>
        <taxon>Craniata</taxon>
        <taxon>Vertebrata</taxon>
        <taxon>Euteleostomi</taxon>
        <taxon>Actinopterygii</taxon>
        <taxon>Neopterygii</taxon>
        <taxon>Teleostei</taxon>
        <taxon>Neoteleostei</taxon>
        <taxon>Acanthomorphata</taxon>
        <taxon>Ovalentaria</taxon>
        <taxon>Cichlomorphae</taxon>
        <taxon>Cichliformes</taxon>
        <taxon>Cichlidae</taxon>
        <taxon>African cichlids</taxon>
        <taxon>Pseudocrenilabrinae</taxon>
        <taxon>Oreochromini</taxon>
        <taxon>Oreochromis</taxon>
    </lineage>
</organism>
<feature type="transmembrane region" description="Helical" evidence="8">
    <location>
        <begin position="153"/>
        <end position="175"/>
    </location>
</feature>
<evidence type="ECO:0000256" key="1">
    <source>
        <dbReference type="ARBA" id="ARBA00004141"/>
    </source>
</evidence>
<dbReference type="CDD" id="cd10430">
    <property type="entry name" value="BI-1"/>
    <property type="match status" value="1"/>
</dbReference>
<dbReference type="AlphaFoldDB" id="A0A669DBE8"/>
<evidence type="ECO:0000256" key="2">
    <source>
        <dbReference type="ARBA" id="ARBA00010350"/>
    </source>
</evidence>
<name>A0A669DBE8_ORENI</name>
<evidence type="ECO:0000256" key="8">
    <source>
        <dbReference type="RuleBase" id="RU004379"/>
    </source>
</evidence>
<dbReference type="PANTHER" id="PTHR23291">
    <property type="entry name" value="BAX INHIBITOR-RELATED"/>
    <property type="match status" value="1"/>
</dbReference>
<keyword evidence="6 8" id="KW-0472">Membrane</keyword>
<comment type="subcellular location">
    <subcellularLocation>
        <location evidence="1">Membrane</location>
        <topology evidence="1">Multi-pass membrane protein</topology>
    </subcellularLocation>
</comment>